<evidence type="ECO:0000256" key="1">
    <source>
        <dbReference type="ARBA" id="ARBA00005715"/>
    </source>
</evidence>
<dbReference type="InterPro" id="IPR037051">
    <property type="entry name" value="4-carb_acid_sugar_kinase_N_sf"/>
</dbReference>
<dbReference type="EC" id="2.7.1.217" evidence="9"/>
<keyword evidence="3" id="KW-0547">Nucleotide-binding</keyword>
<feature type="domain" description="Four-carbon acid sugar kinase nucleotide binding" evidence="8">
    <location>
        <begin position="251"/>
        <end position="418"/>
    </location>
</feature>
<keyword evidence="10" id="KW-1185">Reference proteome</keyword>
<dbReference type="Pfam" id="PF17042">
    <property type="entry name" value="NBD_C"/>
    <property type="match status" value="1"/>
</dbReference>
<dbReference type="EMBL" id="CAKMMW010000001">
    <property type="protein sequence ID" value="CAH1192497.1"/>
    <property type="molecule type" value="Genomic_DNA"/>
</dbReference>
<dbReference type="InterPro" id="IPR042213">
    <property type="entry name" value="NBD_C_sf"/>
</dbReference>
<keyword evidence="5" id="KW-0067">ATP-binding</keyword>
<dbReference type="Gene3D" id="3.40.980.20">
    <property type="entry name" value="Four-carbon acid sugar kinase, nucleotide binding domain"/>
    <property type="match status" value="1"/>
</dbReference>
<evidence type="ECO:0000313" key="9">
    <source>
        <dbReference type="EMBL" id="CAH1192497.1"/>
    </source>
</evidence>
<dbReference type="SUPFAM" id="SSF142764">
    <property type="entry name" value="YgbK-like"/>
    <property type="match status" value="1"/>
</dbReference>
<gene>
    <name evidence="9" type="primary">otnK</name>
    <name evidence="9" type="ORF">PAECIP111891_00329</name>
</gene>
<proteinExistence type="inferred from homology"/>
<dbReference type="GO" id="GO:0016301">
    <property type="term" value="F:kinase activity"/>
    <property type="evidence" value="ECO:0007669"/>
    <property type="project" value="UniProtKB-KW"/>
</dbReference>
<evidence type="ECO:0000256" key="5">
    <source>
        <dbReference type="ARBA" id="ARBA00022840"/>
    </source>
</evidence>
<evidence type="ECO:0000256" key="2">
    <source>
        <dbReference type="ARBA" id="ARBA00022679"/>
    </source>
</evidence>
<evidence type="ECO:0000256" key="6">
    <source>
        <dbReference type="ARBA" id="ARBA00023277"/>
    </source>
</evidence>
<name>A0ABN8FYG3_9BACL</name>
<dbReference type="InterPro" id="IPR010737">
    <property type="entry name" value="4-carb_acid_sugar_kinase_N"/>
</dbReference>
<evidence type="ECO:0000259" key="8">
    <source>
        <dbReference type="Pfam" id="PF17042"/>
    </source>
</evidence>
<dbReference type="RefSeq" id="WP_236284167.1">
    <property type="nucleotide sequence ID" value="NZ_CAKMMW010000001.1"/>
</dbReference>
<dbReference type="Pfam" id="PF07005">
    <property type="entry name" value="SBD_N"/>
    <property type="match status" value="1"/>
</dbReference>
<sequence length="428" mass="46692">MIGIIADDITGANDIGIMYAKANIMTHVYPMEAWMYQNDGMQPEVLVLDTHSRLDTPEEAYNKVFQMTKKLKEAGCARFINKTCSVFRGNIGAEFDAMLDALEASFAIVVLAFPKNGRTTLDGIHYVHGKKLEESEFRNDPVHPMHESNLLHILQSQTPRRVGLITIDIIEQGSSVIMAEIIRLKNNGFNYLILDVRDQQSLQIIAQAVHQEPILCGSSALAEELALLEKPSAIQTGVTNQLPELGRSAVLCVAGSLMPQSAAQITYAKGQGLPALELDSLLLFDPSDRESHCDQIIGEASNLLKEGRDVLIHASNSPLKVAATKVKGMELGFDNTEVSELVSDALSDVIRSIVEETGQQRLLIAGGETSAAVCAKLGIGGLCIWQEIQPGLPSCLTLQKPERFLVLKSGSFGSEPFFIEAIEHLKQT</sequence>
<dbReference type="Gene3D" id="3.40.50.10840">
    <property type="entry name" value="Putative sugar-binding, N-terminal domain"/>
    <property type="match status" value="1"/>
</dbReference>
<evidence type="ECO:0000256" key="4">
    <source>
        <dbReference type="ARBA" id="ARBA00022777"/>
    </source>
</evidence>
<keyword evidence="6" id="KW-0119">Carbohydrate metabolism</keyword>
<protein>
    <submittedName>
        <fullName evidence="9">3-oxo-tetronate kinase</fullName>
        <ecNumber evidence="9">2.7.1.217</ecNumber>
    </submittedName>
</protein>
<dbReference type="Proteomes" id="UP000838821">
    <property type="component" value="Unassembled WGS sequence"/>
</dbReference>
<comment type="caution">
    <text evidence="9">The sequence shown here is derived from an EMBL/GenBank/DDBJ whole genome shotgun (WGS) entry which is preliminary data.</text>
</comment>
<accession>A0ABN8FYG3</accession>
<evidence type="ECO:0000313" key="10">
    <source>
        <dbReference type="Proteomes" id="UP000838821"/>
    </source>
</evidence>
<organism evidence="9 10">
    <name type="scientific">Paenibacillus allorhizoplanae</name>
    <dbReference type="NCBI Taxonomy" id="2905648"/>
    <lineage>
        <taxon>Bacteria</taxon>
        <taxon>Bacillati</taxon>
        <taxon>Bacillota</taxon>
        <taxon>Bacilli</taxon>
        <taxon>Bacillales</taxon>
        <taxon>Paenibacillaceae</taxon>
        <taxon>Paenibacillus</taxon>
    </lineage>
</organism>
<evidence type="ECO:0000256" key="3">
    <source>
        <dbReference type="ARBA" id="ARBA00022741"/>
    </source>
</evidence>
<evidence type="ECO:0000259" key="7">
    <source>
        <dbReference type="Pfam" id="PF07005"/>
    </source>
</evidence>
<keyword evidence="2 9" id="KW-0808">Transferase</keyword>
<reference evidence="9" key="1">
    <citation type="submission" date="2022-01" db="EMBL/GenBank/DDBJ databases">
        <authorList>
            <person name="Criscuolo A."/>
        </authorList>
    </citation>
    <scope>NUCLEOTIDE SEQUENCE</scope>
    <source>
        <strain evidence="9">CIP111891</strain>
    </source>
</reference>
<feature type="domain" description="Four-carbon acid sugar kinase N-terminal" evidence="7">
    <location>
        <begin position="2"/>
        <end position="225"/>
    </location>
</feature>
<comment type="similarity">
    <text evidence="1">Belongs to the four-carbon acid sugar kinase family.</text>
</comment>
<keyword evidence="4 9" id="KW-0418">Kinase</keyword>
<dbReference type="InterPro" id="IPR031475">
    <property type="entry name" value="NBD_C"/>
</dbReference>